<dbReference type="GO" id="GO:0006103">
    <property type="term" value="P:2-oxoglutarate metabolic process"/>
    <property type="evidence" value="ECO:0007669"/>
    <property type="project" value="TreeGrafter"/>
</dbReference>
<evidence type="ECO:0000313" key="9">
    <source>
        <dbReference type="EMBL" id="SVB87637.1"/>
    </source>
</evidence>
<organism evidence="9">
    <name type="scientific">marine metagenome</name>
    <dbReference type="NCBI Taxonomy" id="408172"/>
    <lineage>
        <taxon>unclassified sequences</taxon>
        <taxon>metagenomes</taxon>
        <taxon>ecological metagenomes</taxon>
    </lineage>
</organism>
<keyword evidence="5" id="KW-0560">Oxidoreductase</keyword>
<dbReference type="SUPFAM" id="SSF55424">
    <property type="entry name" value="FAD/NAD-linked reductases, dimerisation (C-terminal) domain"/>
    <property type="match status" value="1"/>
</dbReference>
<dbReference type="FunFam" id="3.30.390.30:FF:000001">
    <property type="entry name" value="Dihydrolipoyl dehydrogenase"/>
    <property type="match status" value="1"/>
</dbReference>
<dbReference type="PRINTS" id="PR00368">
    <property type="entry name" value="FADPNR"/>
</dbReference>
<evidence type="ECO:0000259" key="7">
    <source>
        <dbReference type="Pfam" id="PF02852"/>
    </source>
</evidence>
<sequence length="354" mass="37232">DVINGTARFTRPNRVAVENKEGHLEHLEFRDAIVATGSSPVTLPNLPTDGEMVVDSEALLFQDSVPDQLTLVGGGYIGVELATVYAKLGSRVVIVESEKQLLPGFNKQLSKKLENGLRSLGIGICLGYRAVSFDENELIIENNKESSAIPSDLVGVVAGRKPNSDTVNIVESGASLLSTGHVKVDSQRRATEHIFAIGDLTLGPALAHKATAEAKVAADVACGVSNAFEPNCIPMIVFSDPQIVTVGIDPDADEYSGMNFNSFRFPFSASSRAKTLGDESGFVNVVADEEGTIVGFQAIGKYVAELAGEVALAIETAANIDDIIGTIHAHPTMGETIPEAALGIAGEPLHLAGK</sequence>
<dbReference type="PANTHER" id="PTHR22912">
    <property type="entry name" value="DISULFIDE OXIDOREDUCTASE"/>
    <property type="match status" value="1"/>
</dbReference>
<evidence type="ECO:0000256" key="1">
    <source>
        <dbReference type="ARBA" id="ARBA00001974"/>
    </source>
</evidence>
<evidence type="ECO:0000256" key="2">
    <source>
        <dbReference type="ARBA" id="ARBA00007532"/>
    </source>
</evidence>
<dbReference type="PRINTS" id="PR00411">
    <property type="entry name" value="PNDRDTASEI"/>
</dbReference>
<evidence type="ECO:0000256" key="6">
    <source>
        <dbReference type="ARBA" id="ARBA00023027"/>
    </source>
</evidence>
<dbReference type="Pfam" id="PF07992">
    <property type="entry name" value="Pyr_redox_2"/>
    <property type="match status" value="1"/>
</dbReference>
<accession>A0A382HL43</accession>
<protein>
    <recommendedName>
        <fullName evidence="10">Dihydrolipoyl dehydrogenase</fullName>
    </recommendedName>
</protein>
<evidence type="ECO:0000256" key="3">
    <source>
        <dbReference type="ARBA" id="ARBA00022630"/>
    </source>
</evidence>
<feature type="domain" description="Pyridine nucleotide-disulphide oxidoreductase dimerisation" evidence="7">
    <location>
        <begin position="233"/>
        <end position="341"/>
    </location>
</feature>
<keyword evidence="3" id="KW-0285">Flavoprotein</keyword>
<comment type="cofactor">
    <cofactor evidence="1">
        <name>FAD</name>
        <dbReference type="ChEBI" id="CHEBI:57692"/>
    </cofactor>
</comment>
<evidence type="ECO:0008006" key="10">
    <source>
        <dbReference type="Google" id="ProtNLM"/>
    </source>
</evidence>
<dbReference type="Pfam" id="PF02852">
    <property type="entry name" value="Pyr_redox_dim"/>
    <property type="match status" value="1"/>
</dbReference>
<evidence type="ECO:0000259" key="8">
    <source>
        <dbReference type="Pfam" id="PF07992"/>
    </source>
</evidence>
<dbReference type="InterPro" id="IPR004099">
    <property type="entry name" value="Pyr_nucl-diS_OxRdtase_dimer"/>
</dbReference>
<proteinExistence type="inferred from homology"/>
<dbReference type="AlphaFoldDB" id="A0A382HL43"/>
<dbReference type="InterPro" id="IPR016156">
    <property type="entry name" value="FAD/NAD-linked_Rdtase_dimer_sf"/>
</dbReference>
<evidence type="ECO:0000256" key="5">
    <source>
        <dbReference type="ARBA" id="ARBA00023002"/>
    </source>
</evidence>
<keyword evidence="4" id="KW-0274">FAD</keyword>
<reference evidence="9" key="1">
    <citation type="submission" date="2018-05" db="EMBL/GenBank/DDBJ databases">
        <authorList>
            <person name="Lanie J.A."/>
            <person name="Ng W.-L."/>
            <person name="Kazmierczak K.M."/>
            <person name="Andrzejewski T.M."/>
            <person name="Davidsen T.M."/>
            <person name="Wayne K.J."/>
            <person name="Tettelin H."/>
            <person name="Glass J.I."/>
            <person name="Rusch D."/>
            <person name="Podicherti R."/>
            <person name="Tsui H.-C.T."/>
            <person name="Winkler M.E."/>
        </authorList>
    </citation>
    <scope>NUCLEOTIDE SEQUENCE</scope>
</reference>
<keyword evidence="6" id="KW-0520">NAD</keyword>
<comment type="similarity">
    <text evidence="2">Belongs to the class-I pyridine nucleotide-disulfide oxidoreductase family.</text>
</comment>
<dbReference type="GO" id="GO:0050660">
    <property type="term" value="F:flavin adenine dinucleotide binding"/>
    <property type="evidence" value="ECO:0007669"/>
    <property type="project" value="TreeGrafter"/>
</dbReference>
<dbReference type="EMBL" id="UINC01061742">
    <property type="protein sequence ID" value="SVB87637.1"/>
    <property type="molecule type" value="Genomic_DNA"/>
</dbReference>
<dbReference type="GO" id="GO:0004148">
    <property type="term" value="F:dihydrolipoyl dehydrogenase (NADH) activity"/>
    <property type="evidence" value="ECO:0007669"/>
    <property type="project" value="TreeGrafter"/>
</dbReference>
<gene>
    <name evidence="9" type="ORF">METZ01_LOCUS240491</name>
</gene>
<dbReference type="InterPro" id="IPR023753">
    <property type="entry name" value="FAD/NAD-binding_dom"/>
</dbReference>
<feature type="domain" description="FAD/NAD(P)-binding" evidence="8">
    <location>
        <begin position="13"/>
        <end position="214"/>
    </location>
</feature>
<dbReference type="SUPFAM" id="SSF51905">
    <property type="entry name" value="FAD/NAD(P)-binding domain"/>
    <property type="match status" value="1"/>
</dbReference>
<feature type="non-terminal residue" evidence="9">
    <location>
        <position position="1"/>
    </location>
</feature>
<dbReference type="InterPro" id="IPR036188">
    <property type="entry name" value="FAD/NAD-bd_sf"/>
</dbReference>
<dbReference type="InterPro" id="IPR050151">
    <property type="entry name" value="Class-I_Pyr_Nuc-Dis_Oxidored"/>
</dbReference>
<name>A0A382HL43_9ZZZZ</name>
<dbReference type="PANTHER" id="PTHR22912:SF160">
    <property type="entry name" value="DIHYDROLIPOYL DEHYDROGENASE"/>
    <property type="match status" value="1"/>
</dbReference>
<evidence type="ECO:0000256" key="4">
    <source>
        <dbReference type="ARBA" id="ARBA00022827"/>
    </source>
</evidence>
<dbReference type="Gene3D" id="3.30.390.30">
    <property type="match status" value="1"/>
</dbReference>
<dbReference type="Gene3D" id="3.50.50.60">
    <property type="entry name" value="FAD/NAD(P)-binding domain"/>
    <property type="match status" value="2"/>
</dbReference>